<dbReference type="AlphaFoldDB" id="A0A9P6XGQ1"/>
<dbReference type="SUPFAM" id="SSF81301">
    <property type="entry name" value="Nucleotidyltransferase"/>
    <property type="match status" value="1"/>
</dbReference>
<dbReference type="GO" id="GO:0031123">
    <property type="term" value="P:RNA 3'-end processing"/>
    <property type="evidence" value="ECO:0007669"/>
    <property type="project" value="TreeGrafter"/>
</dbReference>
<dbReference type="GO" id="GO:1990817">
    <property type="term" value="F:poly(A) RNA polymerase activity"/>
    <property type="evidence" value="ECO:0007669"/>
    <property type="project" value="UniProtKB-EC"/>
</dbReference>
<comment type="caution">
    <text evidence="8">The sequence shown here is derived from an EMBL/GenBank/DDBJ whole genome shotgun (WGS) entry which is preliminary data.</text>
</comment>
<dbReference type="Gene3D" id="1.10.1410.10">
    <property type="match status" value="1"/>
</dbReference>
<evidence type="ECO:0000256" key="5">
    <source>
        <dbReference type="SAM" id="MobiDB-lite"/>
    </source>
</evidence>
<sequence>MDSPWSNSDTLSIANGMVRLSKEILDFEKYIAPTESETRKRSEAQKTVKDFIRKALPEEYTIEVFGSHVTTLTFPSSDIDFNIQFKYPVVKPTPVIKCKLDNGVSVDITVQNPAPSSDRTIAWIKQYPELKPLFMVLKQALSSFRVNHKKNFEPLSAKFSGLASFGLICLIVSYLQMHKPTDKSSNDPDYYACLLLGFLDYYSTFDASKYIICVKDKGRYYSMDEETSLIKVNYEEGKLFVINPDEPERNVCGALSCFDVLQSLFKYASNSLKARIENNKKPKSVLSSIIVVQPHKYGEPRNELDDFQSEYIYISRIGQATDYSANNRSQKRQRQDEDDYDGKSVYNRDKRTKTTYSSKKYYDDKKYRDDEEYYPREYRRPSYRRSYGDNYNNKHVRF</sequence>
<dbReference type="GO" id="GO:0043634">
    <property type="term" value="P:polyadenylation-dependent ncRNA catabolic process"/>
    <property type="evidence" value="ECO:0007669"/>
    <property type="project" value="TreeGrafter"/>
</dbReference>
<dbReference type="InterPro" id="IPR043519">
    <property type="entry name" value="NT_sf"/>
</dbReference>
<dbReference type="GO" id="GO:0005730">
    <property type="term" value="C:nucleolus"/>
    <property type="evidence" value="ECO:0007669"/>
    <property type="project" value="TreeGrafter"/>
</dbReference>
<dbReference type="PANTHER" id="PTHR23092:SF15">
    <property type="entry name" value="INACTIVE NON-CANONICAL POLY(A) RNA POLYMERASE PROTEIN TRF4-2-RELATED"/>
    <property type="match status" value="1"/>
</dbReference>
<evidence type="ECO:0000313" key="8">
    <source>
        <dbReference type="EMBL" id="KAG1313001.1"/>
    </source>
</evidence>
<evidence type="ECO:0000256" key="1">
    <source>
        <dbReference type="ARBA" id="ARBA00008593"/>
    </source>
</evidence>
<dbReference type="EC" id="2.7.7.19" evidence="2"/>
<evidence type="ECO:0000256" key="4">
    <source>
        <dbReference type="ARBA" id="ARBA00022842"/>
    </source>
</evidence>
<evidence type="ECO:0000313" key="9">
    <source>
        <dbReference type="Proteomes" id="UP000716291"/>
    </source>
</evidence>
<protein>
    <recommendedName>
        <fullName evidence="2">polynucleotide adenylyltransferase</fullName>
        <ecNumber evidence="2">2.7.7.19</ecNumber>
    </recommendedName>
</protein>
<feature type="domain" description="PAP-associated" evidence="6">
    <location>
        <begin position="194"/>
        <end position="227"/>
    </location>
</feature>
<dbReference type="PANTHER" id="PTHR23092">
    <property type="entry name" value="POLY(A) RNA POLYMERASE"/>
    <property type="match status" value="1"/>
</dbReference>
<evidence type="ECO:0000259" key="6">
    <source>
        <dbReference type="Pfam" id="PF03828"/>
    </source>
</evidence>
<dbReference type="InterPro" id="IPR002058">
    <property type="entry name" value="PAP_assoc"/>
</dbReference>
<dbReference type="InterPro" id="IPR045862">
    <property type="entry name" value="Trf4-like"/>
</dbReference>
<evidence type="ECO:0000259" key="7">
    <source>
        <dbReference type="Pfam" id="PF22600"/>
    </source>
</evidence>
<keyword evidence="9" id="KW-1185">Reference proteome</keyword>
<gene>
    <name evidence="8" type="ORF">G6F64_002583</name>
</gene>
<dbReference type="GO" id="GO:0031499">
    <property type="term" value="C:TRAMP complex"/>
    <property type="evidence" value="ECO:0007669"/>
    <property type="project" value="TreeGrafter"/>
</dbReference>
<dbReference type="GO" id="GO:0003729">
    <property type="term" value="F:mRNA binding"/>
    <property type="evidence" value="ECO:0007669"/>
    <property type="project" value="TreeGrafter"/>
</dbReference>
<organism evidence="8 9">
    <name type="scientific">Rhizopus oryzae</name>
    <name type="common">Mucormycosis agent</name>
    <name type="synonym">Rhizopus arrhizus var. delemar</name>
    <dbReference type="NCBI Taxonomy" id="64495"/>
    <lineage>
        <taxon>Eukaryota</taxon>
        <taxon>Fungi</taxon>
        <taxon>Fungi incertae sedis</taxon>
        <taxon>Mucoromycota</taxon>
        <taxon>Mucoromycotina</taxon>
        <taxon>Mucoromycetes</taxon>
        <taxon>Mucorales</taxon>
        <taxon>Mucorineae</taxon>
        <taxon>Rhizopodaceae</taxon>
        <taxon>Rhizopus</taxon>
    </lineage>
</organism>
<dbReference type="GO" id="GO:0046872">
    <property type="term" value="F:metal ion binding"/>
    <property type="evidence" value="ECO:0007669"/>
    <property type="project" value="UniProtKB-KW"/>
</dbReference>
<feature type="domain" description="Poly(A) RNA polymerase mitochondrial-like central palm" evidence="7">
    <location>
        <begin position="20"/>
        <end position="87"/>
    </location>
</feature>
<dbReference type="EMBL" id="JAANQT010000229">
    <property type="protein sequence ID" value="KAG1313001.1"/>
    <property type="molecule type" value="Genomic_DNA"/>
</dbReference>
<keyword evidence="3" id="KW-0479">Metal-binding</keyword>
<dbReference type="OrthoDB" id="273917at2759"/>
<dbReference type="Pfam" id="PF03828">
    <property type="entry name" value="PAP_assoc"/>
    <property type="match status" value="1"/>
</dbReference>
<reference evidence="8" key="1">
    <citation type="journal article" date="2020" name="Microb. Genom.">
        <title>Genetic diversity of clinical and environmental Mucorales isolates obtained from an investigation of mucormycosis cases among solid organ transplant recipients.</title>
        <authorList>
            <person name="Nguyen M.H."/>
            <person name="Kaul D."/>
            <person name="Muto C."/>
            <person name="Cheng S.J."/>
            <person name="Richter R.A."/>
            <person name="Bruno V.M."/>
            <person name="Liu G."/>
            <person name="Beyhan S."/>
            <person name="Sundermann A.J."/>
            <person name="Mounaud S."/>
            <person name="Pasculle A.W."/>
            <person name="Nierman W.C."/>
            <person name="Driscoll E."/>
            <person name="Cumbie R."/>
            <person name="Clancy C.J."/>
            <person name="Dupont C.L."/>
        </authorList>
    </citation>
    <scope>NUCLEOTIDE SEQUENCE</scope>
    <source>
        <strain evidence="8">GL11</strain>
    </source>
</reference>
<accession>A0A9P6XGQ1</accession>
<dbReference type="Proteomes" id="UP000716291">
    <property type="component" value="Unassembled WGS sequence"/>
</dbReference>
<proteinExistence type="inferred from homology"/>
<evidence type="ECO:0000256" key="2">
    <source>
        <dbReference type="ARBA" id="ARBA00012388"/>
    </source>
</evidence>
<dbReference type="Pfam" id="PF22600">
    <property type="entry name" value="MTPAP-like_central"/>
    <property type="match status" value="1"/>
</dbReference>
<evidence type="ECO:0000256" key="3">
    <source>
        <dbReference type="ARBA" id="ARBA00022723"/>
    </source>
</evidence>
<comment type="similarity">
    <text evidence="1">Belongs to the DNA polymerase type-B-like family.</text>
</comment>
<keyword evidence="4" id="KW-0460">Magnesium</keyword>
<dbReference type="GO" id="GO:0010605">
    <property type="term" value="P:negative regulation of macromolecule metabolic process"/>
    <property type="evidence" value="ECO:0007669"/>
    <property type="project" value="UniProtKB-ARBA"/>
</dbReference>
<feature type="region of interest" description="Disordered" evidence="5">
    <location>
        <begin position="323"/>
        <end position="352"/>
    </location>
</feature>
<name>A0A9P6XGQ1_RHIOR</name>
<dbReference type="InterPro" id="IPR054708">
    <property type="entry name" value="MTPAP-like_central"/>
</dbReference>
<dbReference type="SUPFAM" id="SSF81631">
    <property type="entry name" value="PAP/OAS1 substrate-binding domain"/>
    <property type="match status" value="1"/>
</dbReference>
<dbReference type="Gene3D" id="3.30.460.10">
    <property type="entry name" value="Beta Polymerase, domain 2"/>
    <property type="match status" value="1"/>
</dbReference>